<dbReference type="GeneID" id="8243605"/>
<dbReference type="GO" id="GO:0016020">
    <property type="term" value="C:membrane"/>
    <property type="evidence" value="ECO:0007669"/>
    <property type="project" value="UniProtKB-SubCell"/>
</dbReference>
<dbReference type="RefSeq" id="XP_002502691.1">
    <property type="nucleotide sequence ID" value="XM_002502645.1"/>
</dbReference>
<evidence type="ECO:0000313" key="6">
    <source>
        <dbReference type="Proteomes" id="UP000002009"/>
    </source>
</evidence>
<dbReference type="SUPFAM" id="SSF103506">
    <property type="entry name" value="Mitochondrial carrier"/>
    <property type="match status" value="1"/>
</dbReference>
<dbReference type="InterPro" id="IPR023395">
    <property type="entry name" value="MCP_dom_sf"/>
</dbReference>
<keyword evidence="6" id="KW-1185">Reference proteome</keyword>
<dbReference type="KEGG" id="mis:MICPUN_76122"/>
<keyword evidence="4" id="KW-1133">Transmembrane helix</keyword>
<dbReference type="OrthoDB" id="409948at2759"/>
<accession>C1E7B0</accession>
<dbReference type="Pfam" id="PF00153">
    <property type="entry name" value="Mito_carr"/>
    <property type="match status" value="2"/>
</dbReference>
<evidence type="ECO:0000313" key="5">
    <source>
        <dbReference type="EMBL" id="ACO63949.1"/>
    </source>
</evidence>
<keyword evidence="3 4" id="KW-0472">Membrane</keyword>
<feature type="non-terminal residue" evidence="5">
    <location>
        <position position="1"/>
    </location>
</feature>
<gene>
    <name evidence="5" type="ORF">MICPUN_76122</name>
</gene>
<evidence type="ECO:0000256" key="3">
    <source>
        <dbReference type="ARBA" id="ARBA00023136"/>
    </source>
</evidence>
<comment type="subcellular location">
    <subcellularLocation>
        <location evidence="1">Membrane</location>
        <topology evidence="1">Multi-pass membrane protein</topology>
    </subcellularLocation>
</comment>
<evidence type="ECO:0000256" key="1">
    <source>
        <dbReference type="ARBA" id="ARBA00004141"/>
    </source>
</evidence>
<dbReference type="PANTHER" id="PTHR47567">
    <property type="entry name" value="MITOCHONDRIAL SUBSTRATE/SOLUTE CARRIER"/>
    <property type="match status" value="1"/>
</dbReference>
<dbReference type="eggNOG" id="ENOG502QU7F">
    <property type="taxonomic scope" value="Eukaryota"/>
</dbReference>
<sequence length="274" mass="29372">EVMKKSRDRAFRGGIAGFAAGVVQVGSFMWLRTTMNYQYANGGSLGNAISTLYKEGGIGRFYRGVGFAIIQNPLSRFGDTAANTGILCALQEFSPNMPVAQMTAFASLGGASWRIFLTPVDTFKTTLQVQGPKALELLKEKVKAGGVGVLYGGAAANFAANWVGNYPWFVTFNYLQANIPKYDGVKQLARNAVIGMCASFVSDCVSNSLRVVKTIKQTSGDANLGYIGAVKGVIAKDGVAGLFGRGLKTRLITNIAQSMVFSVFWKAIEQKLNE</sequence>
<feature type="transmembrane region" description="Helical" evidence="4">
    <location>
        <begin position="12"/>
        <end position="31"/>
    </location>
</feature>
<protein>
    <submittedName>
        <fullName evidence="5">Mitochondrial carrier family</fullName>
    </submittedName>
</protein>
<name>C1E7B0_MICCC</name>
<evidence type="ECO:0000256" key="4">
    <source>
        <dbReference type="SAM" id="Phobius"/>
    </source>
</evidence>
<dbReference type="EMBL" id="CP001326">
    <property type="protein sequence ID" value="ACO63949.1"/>
    <property type="molecule type" value="Genomic_DNA"/>
</dbReference>
<dbReference type="STRING" id="296587.C1E7B0"/>
<dbReference type="PANTHER" id="PTHR47567:SF1">
    <property type="entry name" value="NAD-DEPENDENT EPIMERASE_DEHYDRATASE DOMAIN-CONTAINING PROTEIN"/>
    <property type="match status" value="1"/>
</dbReference>
<evidence type="ECO:0000256" key="2">
    <source>
        <dbReference type="ARBA" id="ARBA00022692"/>
    </source>
</evidence>
<organism evidence="5 6">
    <name type="scientific">Micromonas commoda (strain RCC299 / NOUM17 / CCMP2709)</name>
    <name type="common">Picoplanktonic green alga</name>
    <dbReference type="NCBI Taxonomy" id="296587"/>
    <lineage>
        <taxon>Eukaryota</taxon>
        <taxon>Viridiplantae</taxon>
        <taxon>Chlorophyta</taxon>
        <taxon>Mamiellophyceae</taxon>
        <taxon>Mamiellales</taxon>
        <taxon>Mamiellaceae</taxon>
        <taxon>Micromonas</taxon>
    </lineage>
</organism>
<keyword evidence="2 4" id="KW-0812">Transmembrane</keyword>
<proteinExistence type="predicted"/>
<reference evidence="5 6" key="1">
    <citation type="journal article" date="2009" name="Science">
        <title>Green evolution and dynamic adaptations revealed by genomes of the marine picoeukaryotes Micromonas.</title>
        <authorList>
            <person name="Worden A.Z."/>
            <person name="Lee J.H."/>
            <person name="Mock T."/>
            <person name="Rouze P."/>
            <person name="Simmons M.P."/>
            <person name="Aerts A.L."/>
            <person name="Allen A.E."/>
            <person name="Cuvelier M.L."/>
            <person name="Derelle E."/>
            <person name="Everett M.V."/>
            <person name="Foulon E."/>
            <person name="Grimwood J."/>
            <person name="Gundlach H."/>
            <person name="Henrissat B."/>
            <person name="Napoli C."/>
            <person name="McDonald S.M."/>
            <person name="Parker M.S."/>
            <person name="Rombauts S."/>
            <person name="Salamov A."/>
            <person name="Von Dassow P."/>
            <person name="Badger J.H."/>
            <person name="Coutinho P.M."/>
            <person name="Demir E."/>
            <person name="Dubchak I."/>
            <person name="Gentemann C."/>
            <person name="Eikrem W."/>
            <person name="Gready J.E."/>
            <person name="John U."/>
            <person name="Lanier W."/>
            <person name="Lindquist E.A."/>
            <person name="Lucas S."/>
            <person name="Mayer K.F."/>
            <person name="Moreau H."/>
            <person name="Not F."/>
            <person name="Otillar R."/>
            <person name="Panaud O."/>
            <person name="Pangilinan J."/>
            <person name="Paulsen I."/>
            <person name="Piegu B."/>
            <person name="Poliakov A."/>
            <person name="Robbens S."/>
            <person name="Schmutz J."/>
            <person name="Toulza E."/>
            <person name="Wyss T."/>
            <person name="Zelensky A."/>
            <person name="Zhou K."/>
            <person name="Armbrust E.V."/>
            <person name="Bhattacharya D."/>
            <person name="Goodenough U.W."/>
            <person name="Van de Peer Y."/>
            <person name="Grigoriev I.V."/>
        </authorList>
    </citation>
    <scope>NUCLEOTIDE SEQUENCE [LARGE SCALE GENOMIC DNA]</scope>
    <source>
        <strain evidence="6">RCC299 / NOUM17</strain>
    </source>
</reference>
<dbReference type="Gene3D" id="1.50.40.10">
    <property type="entry name" value="Mitochondrial carrier domain"/>
    <property type="match status" value="1"/>
</dbReference>
<dbReference type="Proteomes" id="UP000002009">
    <property type="component" value="Chromosome 5"/>
</dbReference>
<dbReference type="InterPro" id="IPR018108">
    <property type="entry name" value="MCP_transmembrane"/>
</dbReference>
<dbReference type="AlphaFoldDB" id="C1E7B0"/>
<feature type="non-terminal residue" evidence="5">
    <location>
        <position position="274"/>
    </location>
</feature>
<dbReference type="InParanoid" id="C1E7B0"/>
<dbReference type="OMA" id="QAFIGFC"/>